<keyword evidence="3" id="KW-0540">Nuclease</keyword>
<dbReference type="AlphaFoldDB" id="A0A494RCZ4"/>
<dbReference type="GO" id="GO:0016787">
    <property type="term" value="F:hydrolase activity"/>
    <property type="evidence" value="ECO:0007669"/>
    <property type="project" value="UniProtKB-KW"/>
</dbReference>
<organism evidence="6 7">
    <name type="scientific">Brevundimonas naejangsanensis</name>
    <dbReference type="NCBI Taxonomy" id="588932"/>
    <lineage>
        <taxon>Bacteria</taxon>
        <taxon>Pseudomonadati</taxon>
        <taxon>Pseudomonadota</taxon>
        <taxon>Alphaproteobacteria</taxon>
        <taxon>Caulobacterales</taxon>
        <taxon>Caulobacteraceae</taxon>
        <taxon>Brevundimonas</taxon>
    </lineage>
</organism>
<evidence type="ECO:0000313" key="7">
    <source>
        <dbReference type="Proteomes" id="UP000276984"/>
    </source>
</evidence>
<dbReference type="InterPro" id="IPR008201">
    <property type="entry name" value="HepT-like"/>
</dbReference>
<evidence type="ECO:0000256" key="5">
    <source>
        <dbReference type="ARBA" id="ARBA00022801"/>
    </source>
</evidence>
<name>A0A494RCZ4_9CAUL</name>
<keyword evidence="2" id="KW-1277">Toxin-antitoxin system</keyword>
<evidence type="ECO:0000256" key="4">
    <source>
        <dbReference type="ARBA" id="ARBA00022741"/>
    </source>
</evidence>
<dbReference type="Proteomes" id="UP000276984">
    <property type="component" value="Chromosome"/>
</dbReference>
<accession>A0A494RCZ4</accession>
<proteinExistence type="predicted"/>
<evidence type="ECO:0000313" key="6">
    <source>
        <dbReference type="EMBL" id="AYG93991.1"/>
    </source>
</evidence>
<sequence length="117" mass="13113">MSERDRLHLQEMIGAIDELAVQTAGGEQESWIEDRTRVAAASMYLIVLGEGAQNLSETMKVQTPDVPWANIAGLRHRLAHSYFRADRRLIWQAASDHAQALKPVLERLLQSLGPEPL</sequence>
<reference evidence="6 7" key="1">
    <citation type="submission" date="2018-10" db="EMBL/GenBank/DDBJ databases">
        <title>Complete genome sequence of Brevundimonas naejangsanensis BRV3.</title>
        <authorList>
            <person name="Berrios L."/>
            <person name="Ely B."/>
        </authorList>
    </citation>
    <scope>NUCLEOTIDE SEQUENCE [LARGE SCALE GENOMIC DNA]</scope>
    <source>
        <strain evidence="6 7">BRV3</strain>
    </source>
</reference>
<dbReference type="GO" id="GO:0004540">
    <property type="term" value="F:RNA nuclease activity"/>
    <property type="evidence" value="ECO:0007669"/>
    <property type="project" value="InterPro"/>
</dbReference>
<dbReference type="OrthoDB" id="4829434at2"/>
<keyword evidence="4" id="KW-0547">Nucleotide-binding</keyword>
<keyword evidence="1" id="KW-0597">Phosphoprotein</keyword>
<dbReference type="GO" id="GO:0000166">
    <property type="term" value="F:nucleotide binding"/>
    <property type="evidence" value="ECO:0007669"/>
    <property type="project" value="UniProtKB-KW"/>
</dbReference>
<evidence type="ECO:0000256" key="2">
    <source>
        <dbReference type="ARBA" id="ARBA00022649"/>
    </source>
</evidence>
<evidence type="ECO:0000256" key="3">
    <source>
        <dbReference type="ARBA" id="ARBA00022722"/>
    </source>
</evidence>
<dbReference type="RefSeq" id="WP_121481151.1">
    <property type="nucleotide sequence ID" value="NZ_CP032707.1"/>
</dbReference>
<dbReference type="EMBL" id="CP032707">
    <property type="protein sequence ID" value="AYG93991.1"/>
    <property type="molecule type" value="Genomic_DNA"/>
</dbReference>
<keyword evidence="7" id="KW-1185">Reference proteome</keyword>
<protein>
    <submittedName>
        <fullName evidence="6">DUF86 domain-containing protein</fullName>
    </submittedName>
</protein>
<dbReference type="GO" id="GO:0110001">
    <property type="term" value="C:toxin-antitoxin complex"/>
    <property type="evidence" value="ECO:0007669"/>
    <property type="project" value="InterPro"/>
</dbReference>
<dbReference type="PANTHER" id="PTHR34139:SF1">
    <property type="entry name" value="RNASE MJ1380-RELATED"/>
    <property type="match status" value="1"/>
</dbReference>
<evidence type="ECO:0000256" key="1">
    <source>
        <dbReference type="ARBA" id="ARBA00022553"/>
    </source>
</evidence>
<dbReference type="Pfam" id="PF01934">
    <property type="entry name" value="HepT-like"/>
    <property type="match status" value="1"/>
</dbReference>
<gene>
    <name evidence="6" type="ORF">D8I30_01450</name>
</gene>
<dbReference type="PANTHER" id="PTHR34139">
    <property type="entry name" value="UPF0331 PROTEIN MJ0127"/>
    <property type="match status" value="1"/>
</dbReference>
<keyword evidence="5" id="KW-0378">Hydrolase</keyword>
<dbReference type="InterPro" id="IPR051813">
    <property type="entry name" value="HepT_RNase_toxin"/>
</dbReference>